<dbReference type="InterPro" id="IPR029416">
    <property type="entry name" value="CFAP300"/>
</dbReference>
<dbReference type="PANTHER" id="PTHR31078">
    <property type="entry name" value="CILIA- AND FLAGELLA-ASSOCIATED PROTEIN 300"/>
    <property type="match status" value="1"/>
</dbReference>
<comment type="subcellular location">
    <subcellularLocation>
        <location evidence="1">Cytoplasm</location>
        <location evidence="1">Cytoskeleton</location>
        <location evidence="1">Cilium axoneme</location>
    </subcellularLocation>
</comment>
<evidence type="ECO:0000256" key="4">
    <source>
        <dbReference type="ARBA" id="ARBA00022490"/>
    </source>
</evidence>
<proteinExistence type="inferred from homology"/>
<evidence type="ECO:0000313" key="7">
    <source>
        <dbReference type="EMBL" id="KAF0485502.1"/>
    </source>
</evidence>
<dbReference type="PANTHER" id="PTHR31078:SF1">
    <property type="entry name" value="CILIA- AND FLAGELLA-ASSOCIATED PROTEIN 300"/>
    <property type="match status" value="1"/>
</dbReference>
<dbReference type="EMBL" id="WTPW01000720">
    <property type="protein sequence ID" value="KAF0485502.1"/>
    <property type="molecule type" value="Genomic_DNA"/>
</dbReference>
<evidence type="ECO:0000256" key="6">
    <source>
        <dbReference type="ARBA" id="ARBA00023273"/>
    </source>
</evidence>
<evidence type="ECO:0000256" key="3">
    <source>
        <dbReference type="ARBA" id="ARBA00022174"/>
    </source>
</evidence>
<dbReference type="GO" id="GO:0005930">
    <property type="term" value="C:axoneme"/>
    <property type="evidence" value="ECO:0007669"/>
    <property type="project" value="UniProtKB-SubCell"/>
</dbReference>
<reference evidence="7 8" key="1">
    <citation type="journal article" date="2019" name="Environ. Microbiol.">
        <title>At the nexus of three kingdoms: the genome of the mycorrhizal fungus Gigaspora margarita provides insights into plant, endobacterial and fungal interactions.</title>
        <authorList>
            <person name="Venice F."/>
            <person name="Ghignone S."/>
            <person name="Salvioli di Fossalunga A."/>
            <person name="Amselem J."/>
            <person name="Novero M."/>
            <person name="Xianan X."/>
            <person name="Sedzielewska Toro K."/>
            <person name="Morin E."/>
            <person name="Lipzen A."/>
            <person name="Grigoriev I.V."/>
            <person name="Henrissat B."/>
            <person name="Martin F.M."/>
            <person name="Bonfante P."/>
        </authorList>
    </citation>
    <scope>NUCLEOTIDE SEQUENCE [LARGE SCALE GENOMIC DNA]</scope>
    <source>
        <strain evidence="7 8">BEG34</strain>
    </source>
</reference>
<evidence type="ECO:0000313" key="8">
    <source>
        <dbReference type="Proteomes" id="UP000439903"/>
    </source>
</evidence>
<keyword evidence="5" id="KW-0206">Cytoskeleton</keyword>
<evidence type="ECO:0000256" key="1">
    <source>
        <dbReference type="ARBA" id="ARBA00004430"/>
    </source>
</evidence>
<dbReference type="Pfam" id="PF14926">
    <property type="entry name" value="CFAP300"/>
    <property type="match status" value="1"/>
</dbReference>
<dbReference type="Proteomes" id="UP000439903">
    <property type="component" value="Unassembled WGS sequence"/>
</dbReference>
<dbReference type="AlphaFoldDB" id="A0A8H4AEH4"/>
<keyword evidence="6" id="KW-0966">Cell projection</keyword>
<comment type="caution">
    <text evidence="7">The sequence shown here is derived from an EMBL/GenBank/DDBJ whole genome shotgun (WGS) entry which is preliminary data.</text>
</comment>
<evidence type="ECO:0000256" key="2">
    <source>
        <dbReference type="ARBA" id="ARBA00009205"/>
    </source>
</evidence>
<keyword evidence="8" id="KW-1185">Reference proteome</keyword>
<organism evidence="7 8">
    <name type="scientific">Gigaspora margarita</name>
    <dbReference type="NCBI Taxonomy" id="4874"/>
    <lineage>
        <taxon>Eukaryota</taxon>
        <taxon>Fungi</taxon>
        <taxon>Fungi incertae sedis</taxon>
        <taxon>Mucoromycota</taxon>
        <taxon>Glomeromycotina</taxon>
        <taxon>Glomeromycetes</taxon>
        <taxon>Diversisporales</taxon>
        <taxon>Gigasporaceae</taxon>
        <taxon>Gigaspora</taxon>
    </lineage>
</organism>
<keyword evidence="4" id="KW-0963">Cytoplasm</keyword>
<sequence length="301" mass="35234">MSEISSPLEHSNLIIPSKEYSSNTSGAVSPEPEPEFHFNYHFTSKINGYYSTNIQDLLEKWGIKHHSYIKRFIYEEYFDPQTTDESTFLKTLFNNPFFRKECLVQHQNTWCEMKGPVDTVIYKRLSCQVTSLDFFDRLYNHDILRPSGAIIKSFPIYINSFPVTDKLRQIFLLSQSSNYDLFNNDDRNEFIFHVLQSVCLGGDICQFEDEINKYFEVVKSIYRDLICVQRNTSTGNLMVQSYVYKINNLQGTLLSPPLFPISESNDESIDNVPSNNFCYVTVDPVKRWVNVWYHAACEYFC</sequence>
<protein>
    <recommendedName>
        <fullName evidence="3">Cilia- and flagella-associated protein 300</fullName>
    </recommendedName>
</protein>
<gene>
    <name evidence="7" type="ORF">F8M41_022803</name>
</gene>
<accession>A0A8H4AEH4</accession>
<dbReference type="OrthoDB" id="10259249at2759"/>
<evidence type="ECO:0000256" key="5">
    <source>
        <dbReference type="ARBA" id="ARBA00023212"/>
    </source>
</evidence>
<comment type="similarity">
    <text evidence="2">Belongs to the CFAP300 family.</text>
</comment>
<name>A0A8H4AEH4_GIGMA</name>